<evidence type="ECO:0000256" key="10">
    <source>
        <dbReference type="SAM" id="Phobius"/>
    </source>
</evidence>
<evidence type="ECO:0000256" key="6">
    <source>
        <dbReference type="ARBA" id="ARBA00022777"/>
    </source>
</evidence>
<evidence type="ECO:0000256" key="7">
    <source>
        <dbReference type="ARBA" id="ARBA00022989"/>
    </source>
</evidence>
<dbReference type="SUPFAM" id="SSF55874">
    <property type="entry name" value="ATPase domain of HSP90 chaperone/DNA topoisomerase II/histidine kinase"/>
    <property type="match status" value="1"/>
</dbReference>
<proteinExistence type="predicted"/>
<sequence length="996" mass="107977">MSDLCVIGDALVSPPSFHFFTVPSIYLSKFSTDLTSPETGIIKEHALRTRASRRTRSTTMSLRTALLVLAIVPGVALAALWAVTSGQTLLDFQRQAAQGQLAQKAGQPSNIVYYNLQQERRLSAEALARHKGATEELRRQRELTDKAVESFQTLSDVATDDAPAEVRDAVGQAREAISQLPAQRSLVDDGGSDQQKAVYGYYTDLIAVDLQLFAALSHVDNGRITTLSQPLVDLFWTKEMISRSDALLARGWSEGKLSTEDLKLVREAVSGQELQYSTKVVPQLPPDERAMWEEITRSAAWKTKARVEDKVLRPAEADAKGFVALDAREKTWRGAMDELTPQIEKLLEHRTSLVVEEGKDSVMSLLFKMVLTTVVGLVAVIAVIWTTWRLTRNLRRRIGGLQERAEELEKALPDVVERLGRGERIDVEAEARAIEPDSRSGKSDELTQLGDALNLARTSALAAAVKQADQHRGFERLLQRIARRTQQLIGQQLKKLDELERKYEDPEMLDGLFDLDHLTARLRRYEENLVILAGGSPHRRWRKPVPLLDVMRSAQGEVQDYRRVVLDLDGNPWLSERAVGPVSHVLAELIENALSFSRPPSPVEVRAARVSRGLAIEVEDRGLGMEEDQLAAANELMARPPRMDVLAHSDDIRLGLYVIARLADQHGLRVEFRSSAYGGTRVVLLVPDELTVPEPRTGPVGVPSPAAAPAAPAAPAPGDALPTRVQGQALAGVTALNTAGAPYATTEQPYPAPEHEQPHQPGGTPFADREQPYPAPEPANPVPGGAFTAPTDPCAAPAAPYATHEDPYGPAGQPYMTAAGQYPVDQPPYSAPEGPYGNPQQPYAAPYSAGAGADRASLPVPAPGQSGPEALRPASLPVSEPDHPAPPEPEAVRARNTGHGSSGAPALPGPGAEPPLPRRVRQASLADELRIAPAARPAAPQPPNPPENPLPRPEPRRAGAAIGAFQRRSRAARATDEAPQQPAPPAIPQPTREERP</sequence>
<comment type="caution">
    <text evidence="12">The sequence shown here is derived from an EMBL/GenBank/DDBJ whole genome shotgun (WGS) entry which is preliminary data.</text>
</comment>
<protein>
    <recommendedName>
        <fullName evidence="2">histidine kinase</fullName>
        <ecNumber evidence="2">2.7.13.3</ecNumber>
    </recommendedName>
</protein>
<feature type="compositionally biased region" description="Basic and acidic residues" evidence="9">
    <location>
        <begin position="880"/>
        <end position="893"/>
    </location>
</feature>
<dbReference type="EMBL" id="BMTF01000011">
    <property type="protein sequence ID" value="GGV86973.1"/>
    <property type="molecule type" value="Genomic_DNA"/>
</dbReference>
<dbReference type="InterPro" id="IPR005467">
    <property type="entry name" value="His_kinase_dom"/>
</dbReference>
<dbReference type="InterPro" id="IPR050428">
    <property type="entry name" value="TCS_sensor_his_kinase"/>
</dbReference>
<feature type="compositionally biased region" description="Pro residues" evidence="9">
    <location>
        <begin position="939"/>
        <end position="952"/>
    </location>
</feature>
<dbReference type="PANTHER" id="PTHR45436:SF5">
    <property type="entry name" value="SENSOR HISTIDINE KINASE TRCS"/>
    <property type="match status" value="1"/>
</dbReference>
<dbReference type="Pfam" id="PF08376">
    <property type="entry name" value="NIT"/>
    <property type="match status" value="1"/>
</dbReference>
<feature type="region of interest" description="Disordered" evidence="9">
    <location>
        <begin position="695"/>
        <end position="722"/>
    </location>
</feature>
<feature type="domain" description="Histidine kinase" evidence="11">
    <location>
        <begin position="582"/>
        <end position="690"/>
    </location>
</feature>
<keyword evidence="4" id="KW-0808">Transferase</keyword>
<dbReference type="InterPro" id="IPR013587">
    <property type="entry name" value="Nitrate/nitrite_sensing"/>
</dbReference>
<dbReference type="EC" id="2.7.13.3" evidence="2"/>
<evidence type="ECO:0000313" key="13">
    <source>
        <dbReference type="Proteomes" id="UP000660675"/>
    </source>
</evidence>
<evidence type="ECO:0000256" key="5">
    <source>
        <dbReference type="ARBA" id="ARBA00022692"/>
    </source>
</evidence>
<dbReference type="CDD" id="cd00075">
    <property type="entry name" value="HATPase"/>
    <property type="match status" value="1"/>
</dbReference>
<dbReference type="Proteomes" id="UP000660675">
    <property type="component" value="Unassembled WGS sequence"/>
</dbReference>
<keyword evidence="8" id="KW-0175">Coiled coil</keyword>
<keyword evidence="5 10" id="KW-0812">Transmembrane</keyword>
<feature type="transmembrane region" description="Helical" evidence="10">
    <location>
        <begin position="60"/>
        <end position="83"/>
    </location>
</feature>
<dbReference type="PROSITE" id="PS50109">
    <property type="entry name" value="HIS_KIN"/>
    <property type="match status" value="1"/>
</dbReference>
<evidence type="ECO:0000256" key="3">
    <source>
        <dbReference type="ARBA" id="ARBA00022553"/>
    </source>
</evidence>
<evidence type="ECO:0000256" key="1">
    <source>
        <dbReference type="ARBA" id="ARBA00000085"/>
    </source>
</evidence>
<dbReference type="Gene3D" id="3.30.565.10">
    <property type="entry name" value="Histidine kinase-like ATPase, C-terminal domain"/>
    <property type="match status" value="1"/>
</dbReference>
<dbReference type="Pfam" id="PF02518">
    <property type="entry name" value="HATPase_c"/>
    <property type="match status" value="1"/>
</dbReference>
<keyword evidence="7 10" id="KW-1133">Transmembrane helix</keyword>
<feature type="compositionally biased region" description="Pro residues" evidence="9">
    <location>
        <begin position="907"/>
        <end position="917"/>
    </location>
</feature>
<dbReference type="InterPro" id="IPR003594">
    <property type="entry name" value="HATPase_dom"/>
</dbReference>
<dbReference type="InterPro" id="IPR036890">
    <property type="entry name" value="HATPase_C_sf"/>
</dbReference>
<reference evidence="13" key="1">
    <citation type="journal article" date="2019" name="Int. J. Syst. Evol. Microbiol.">
        <title>The Global Catalogue of Microorganisms (GCM) 10K type strain sequencing project: providing services to taxonomists for standard genome sequencing and annotation.</title>
        <authorList>
            <consortium name="The Broad Institute Genomics Platform"/>
            <consortium name="The Broad Institute Genome Sequencing Center for Infectious Disease"/>
            <person name="Wu L."/>
            <person name="Ma J."/>
        </authorList>
    </citation>
    <scope>NUCLEOTIDE SEQUENCE [LARGE SCALE GENOMIC DNA]</scope>
    <source>
        <strain evidence="13">JCM 4376</strain>
    </source>
</reference>
<organism evidence="12 13">
    <name type="scientific">Streptomyces gelaticus</name>
    <dbReference type="NCBI Taxonomy" id="285446"/>
    <lineage>
        <taxon>Bacteria</taxon>
        <taxon>Bacillati</taxon>
        <taxon>Actinomycetota</taxon>
        <taxon>Actinomycetes</taxon>
        <taxon>Kitasatosporales</taxon>
        <taxon>Streptomycetaceae</taxon>
        <taxon>Streptomyces</taxon>
    </lineage>
</organism>
<keyword evidence="3" id="KW-0597">Phosphoprotein</keyword>
<evidence type="ECO:0000256" key="9">
    <source>
        <dbReference type="SAM" id="MobiDB-lite"/>
    </source>
</evidence>
<feature type="compositionally biased region" description="Low complexity" evidence="9">
    <location>
        <begin position="782"/>
        <end position="802"/>
    </location>
</feature>
<gene>
    <name evidence="12" type="ORF">GCM10015535_35830</name>
</gene>
<name>A0ABQ2W367_9ACTN</name>
<keyword evidence="6" id="KW-0418">Kinase</keyword>
<dbReference type="SMART" id="SM00387">
    <property type="entry name" value="HATPase_c"/>
    <property type="match status" value="1"/>
</dbReference>
<feature type="compositionally biased region" description="Low complexity" evidence="9">
    <location>
        <begin position="840"/>
        <end position="853"/>
    </location>
</feature>
<feature type="region of interest" description="Disordered" evidence="9">
    <location>
        <begin position="743"/>
        <end position="996"/>
    </location>
</feature>
<feature type="coiled-coil region" evidence="8">
    <location>
        <begin position="391"/>
        <end position="418"/>
    </location>
</feature>
<comment type="catalytic activity">
    <reaction evidence="1">
        <text>ATP + protein L-histidine = ADP + protein N-phospho-L-histidine.</text>
        <dbReference type="EC" id="2.7.13.3"/>
    </reaction>
</comment>
<evidence type="ECO:0000313" key="12">
    <source>
        <dbReference type="EMBL" id="GGV86973.1"/>
    </source>
</evidence>
<keyword evidence="13" id="KW-1185">Reference proteome</keyword>
<evidence type="ECO:0000259" key="11">
    <source>
        <dbReference type="PROSITE" id="PS50109"/>
    </source>
</evidence>
<keyword evidence="10" id="KW-0472">Membrane</keyword>
<feature type="compositionally biased region" description="Low complexity" evidence="9">
    <location>
        <begin position="705"/>
        <end position="717"/>
    </location>
</feature>
<evidence type="ECO:0000256" key="8">
    <source>
        <dbReference type="SAM" id="Coils"/>
    </source>
</evidence>
<evidence type="ECO:0000256" key="4">
    <source>
        <dbReference type="ARBA" id="ARBA00022679"/>
    </source>
</evidence>
<accession>A0ABQ2W367</accession>
<dbReference type="PANTHER" id="PTHR45436">
    <property type="entry name" value="SENSOR HISTIDINE KINASE YKOH"/>
    <property type="match status" value="1"/>
</dbReference>
<evidence type="ECO:0000256" key="2">
    <source>
        <dbReference type="ARBA" id="ARBA00012438"/>
    </source>
</evidence>